<evidence type="ECO:0000313" key="1">
    <source>
        <dbReference type="EMBL" id="GIY14210.1"/>
    </source>
</evidence>
<protein>
    <submittedName>
        <fullName evidence="1">Uncharacterized protein</fullName>
    </submittedName>
</protein>
<gene>
    <name evidence="1" type="ORF">CEXT_733021</name>
</gene>
<dbReference type="AlphaFoldDB" id="A0AAV4R1L9"/>
<dbReference type="EMBL" id="BPLR01007051">
    <property type="protein sequence ID" value="GIY14210.1"/>
    <property type="molecule type" value="Genomic_DNA"/>
</dbReference>
<comment type="caution">
    <text evidence="1">The sequence shown here is derived from an EMBL/GenBank/DDBJ whole genome shotgun (WGS) entry which is preliminary data.</text>
</comment>
<reference evidence="1 2" key="1">
    <citation type="submission" date="2021-06" db="EMBL/GenBank/DDBJ databases">
        <title>Caerostris extrusa draft genome.</title>
        <authorList>
            <person name="Kono N."/>
            <person name="Arakawa K."/>
        </authorList>
    </citation>
    <scope>NUCLEOTIDE SEQUENCE [LARGE SCALE GENOMIC DNA]</scope>
</reference>
<organism evidence="1 2">
    <name type="scientific">Caerostris extrusa</name>
    <name type="common">Bark spider</name>
    <name type="synonym">Caerostris bankana</name>
    <dbReference type="NCBI Taxonomy" id="172846"/>
    <lineage>
        <taxon>Eukaryota</taxon>
        <taxon>Metazoa</taxon>
        <taxon>Ecdysozoa</taxon>
        <taxon>Arthropoda</taxon>
        <taxon>Chelicerata</taxon>
        <taxon>Arachnida</taxon>
        <taxon>Araneae</taxon>
        <taxon>Araneomorphae</taxon>
        <taxon>Entelegynae</taxon>
        <taxon>Araneoidea</taxon>
        <taxon>Araneidae</taxon>
        <taxon>Caerostris</taxon>
    </lineage>
</organism>
<dbReference type="Proteomes" id="UP001054945">
    <property type="component" value="Unassembled WGS sequence"/>
</dbReference>
<accession>A0AAV4R1L9</accession>
<keyword evidence="2" id="KW-1185">Reference proteome</keyword>
<proteinExistence type="predicted"/>
<sequence length="82" mass="9207">MRPDQKIVAIISKLLNTSINLKMVRIMRIDVMVRNVYKNQRDSTHPHPGGRPSSEFKRSSAAAVSSYKSSSPYILIGRHGVI</sequence>
<name>A0AAV4R1L9_CAEEX</name>
<evidence type="ECO:0000313" key="2">
    <source>
        <dbReference type="Proteomes" id="UP001054945"/>
    </source>
</evidence>